<keyword evidence="5" id="KW-1185">Reference proteome</keyword>
<dbReference type="SUPFAM" id="SSF56399">
    <property type="entry name" value="ADP-ribosylation"/>
    <property type="match status" value="1"/>
</dbReference>
<gene>
    <name evidence="4" type="ORF">FDP41_002903</name>
</gene>
<dbReference type="RefSeq" id="XP_044563101.1">
    <property type="nucleotide sequence ID" value="XM_044706149.1"/>
</dbReference>
<reference evidence="4 5" key="1">
    <citation type="journal article" date="2019" name="Sci. Rep.">
        <title>Nanopore sequencing improves the draft genome of the human pathogenic amoeba Naegleria fowleri.</title>
        <authorList>
            <person name="Liechti N."/>
            <person name="Schurch N."/>
            <person name="Bruggmann R."/>
            <person name="Wittwer M."/>
        </authorList>
    </citation>
    <scope>NUCLEOTIDE SEQUENCE [LARGE SCALE GENOMIC DNA]</scope>
    <source>
        <strain evidence="4 5">ATCC 30894</strain>
    </source>
</reference>
<protein>
    <recommendedName>
        <fullName evidence="1">Poly [ADP-ribose] polymerase</fullName>
        <shortName evidence="1">PARP</shortName>
        <ecNumber evidence="1">2.4.2.-</ecNumber>
    </recommendedName>
</protein>
<feature type="compositionally biased region" description="Polar residues" evidence="2">
    <location>
        <begin position="13"/>
        <end position="23"/>
    </location>
</feature>
<evidence type="ECO:0000313" key="5">
    <source>
        <dbReference type="Proteomes" id="UP000444721"/>
    </source>
</evidence>
<dbReference type="GO" id="GO:0005634">
    <property type="term" value="C:nucleus"/>
    <property type="evidence" value="ECO:0007669"/>
    <property type="project" value="TreeGrafter"/>
</dbReference>
<dbReference type="PANTHER" id="PTHR45740">
    <property type="entry name" value="POLY [ADP-RIBOSE] POLYMERASE"/>
    <property type="match status" value="1"/>
</dbReference>
<dbReference type="GO" id="GO:1990404">
    <property type="term" value="F:NAD+-protein mono-ADP-ribosyltransferase activity"/>
    <property type="evidence" value="ECO:0007669"/>
    <property type="project" value="TreeGrafter"/>
</dbReference>
<dbReference type="VEuPathDB" id="AmoebaDB:NfTy_055710"/>
<keyword evidence="1" id="KW-0520">NAD</keyword>
<dbReference type="Pfam" id="PF00644">
    <property type="entry name" value="PARP"/>
    <property type="match status" value="1"/>
</dbReference>
<dbReference type="InterPro" id="IPR012317">
    <property type="entry name" value="Poly(ADP-ribose)pol_cat_dom"/>
</dbReference>
<evidence type="ECO:0000256" key="1">
    <source>
        <dbReference type="RuleBase" id="RU362114"/>
    </source>
</evidence>
<dbReference type="InterPro" id="IPR051712">
    <property type="entry name" value="ARTD-AVP"/>
</dbReference>
<feature type="region of interest" description="Disordered" evidence="2">
    <location>
        <begin position="1"/>
        <end position="25"/>
    </location>
</feature>
<proteinExistence type="predicted"/>
<dbReference type="GeneID" id="68110121"/>
<evidence type="ECO:0000313" key="4">
    <source>
        <dbReference type="EMBL" id="KAF0978388.1"/>
    </source>
</evidence>
<dbReference type="PROSITE" id="PS51059">
    <property type="entry name" value="PARP_CATALYTIC"/>
    <property type="match status" value="1"/>
</dbReference>
<feature type="domain" description="PARP catalytic" evidence="3">
    <location>
        <begin position="311"/>
        <end position="449"/>
    </location>
</feature>
<dbReference type="PANTHER" id="PTHR45740:SF2">
    <property type="entry name" value="POLY [ADP-RIBOSE] POLYMERASE"/>
    <property type="match status" value="1"/>
</dbReference>
<feature type="compositionally biased region" description="Low complexity" evidence="2">
    <location>
        <begin position="173"/>
        <end position="191"/>
    </location>
</feature>
<feature type="compositionally biased region" description="Polar residues" evidence="2">
    <location>
        <begin position="154"/>
        <end position="172"/>
    </location>
</feature>
<accession>A0A6A5BX78</accession>
<sequence length="449" mass="51324">MFSNNNHHNHNNPQQVPFTSYNHLPNDLPNYNHLPSNPPFNPYTPSMQHHHSVPSSLILNSSSNHPFNQPNMTTTRIPPTNFFSQPSSVPPHQILPNTAIVPTMMINSPPPQTPPTHIHTGHYDPAIFGNVHPHHHMPQPSHGFSGPVIMPPAQNLSSSTYKNSQNASPQKYLSTNSKQSSSNLSQSGNSTMEKKDKIPEPTNFCRDWKKCSLTRLDEQHKCEFRHLCTIKNCDKWKENKTHKARFIHICAHGKKCHYQDNEDHTHNFIHPCTYGSKCNYLSDPLHRIRFSHDDLDVDDNFDWSDTWTTSPPNSITKISKKYTRLFSLPKTSDECKKIEAKFLKSVQHSHSSAQVIKIERIENAQKWEEYTTLRYHIQCKNKGNANEKILYHGCDADTAQKIIGSEYGFDYRLTTTGFYGQGAYFAVNASYSHGYTKASSNVHVSCHDW</sequence>
<dbReference type="VEuPathDB" id="AmoebaDB:FDP41_002903"/>
<dbReference type="Proteomes" id="UP000444721">
    <property type="component" value="Unassembled WGS sequence"/>
</dbReference>
<feature type="region of interest" description="Disordered" evidence="2">
    <location>
        <begin position="133"/>
        <end position="199"/>
    </location>
</feature>
<keyword evidence="1" id="KW-0328">Glycosyltransferase</keyword>
<organism evidence="4 5">
    <name type="scientific">Naegleria fowleri</name>
    <name type="common">Brain eating amoeba</name>
    <dbReference type="NCBI Taxonomy" id="5763"/>
    <lineage>
        <taxon>Eukaryota</taxon>
        <taxon>Discoba</taxon>
        <taxon>Heterolobosea</taxon>
        <taxon>Tetramitia</taxon>
        <taxon>Eutetramitia</taxon>
        <taxon>Vahlkampfiidae</taxon>
        <taxon>Naegleria</taxon>
    </lineage>
</organism>
<dbReference type="GO" id="GO:0003950">
    <property type="term" value="F:NAD+ poly-ADP-ribosyltransferase activity"/>
    <property type="evidence" value="ECO:0007669"/>
    <property type="project" value="UniProtKB-UniRule"/>
</dbReference>
<keyword evidence="1" id="KW-0808">Transferase</keyword>
<comment type="caution">
    <text evidence="4">The sequence shown here is derived from an EMBL/GenBank/DDBJ whole genome shotgun (WGS) entry which is preliminary data.</text>
</comment>
<evidence type="ECO:0000256" key="2">
    <source>
        <dbReference type="SAM" id="MobiDB-lite"/>
    </source>
</evidence>
<dbReference type="EC" id="2.4.2.-" evidence="1"/>
<dbReference type="EMBL" id="VFQX01000030">
    <property type="protein sequence ID" value="KAF0978388.1"/>
    <property type="molecule type" value="Genomic_DNA"/>
</dbReference>
<dbReference type="Gene3D" id="3.90.228.10">
    <property type="match status" value="1"/>
</dbReference>
<dbReference type="VEuPathDB" id="AmoebaDB:NF0127380"/>
<dbReference type="OrthoDB" id="6133115at2759"/>
<dbReference type="AlphaFoldDB" id="A0A6A5BX78"/>
<evidence type="ECO:0000259" key="3">
    <source>
        <dbReference type="PROSITE" id="PS51059"/>
    </source>
</evidence>
<name>A0A6A5BX78_NAEFO</name>